<organism evidence="2 3">
    <name type="scientific">Oikopleura dioica</name>
    <name type="common">Tunicate</name>
    <dbReference type="NCBI Taxonomy" id="34765"/>
    <lineage>
        <taxon>Eukaryota</taxon>
        <taxon>Metazoa</taxon>
        <taxon>Chordata</taxon>
        <taxon>Tunicata</taxon>
        <taxon>Appendicularia</taxon>
        <taxon>Copelata</taxon>
        <taxon>Oikopleuridae</taxon>
        <taxon>Oikopleura</taxon>
    </lineage>
</organism>
<dbReference type="EMBL" id="OU015566">
    <property type="protein sequence ID" value="CAG5107080.1"/>
    <property type="molecule type" value="Genomic_DNA"/>
</dbReference>
<sequence>MNMNVIYEEKEEVSECVDIPMKQQKSERRGSSIRYCSSFPSSGYQTDEMSSSENSQESFDKEVNNNDSSKAKDIKQLRRVQSTPNHFSQESREEDDLFDDLSDFRHMKMSEIDILEQPVFEEEAFDSSSSSPSTSPKPLMIPHQRHPRQRYNSSSIRRTPVVPGYVSELIERRESLRVLPEGRSKDNTCIRKALQYITDPLNVLVIGPHDSGKTTLINSLLMSVTGEWVDRAPYGTGRAHNLNPVVLYENPEHHRRHRTVSDANNGGYRPRHRHFDPTWKRSAEDHCGRVVMWDTRGFDTIHDEAHQALLLRYILEGRLHPSNLSQALLLPDEICKKRYRTPMKDSQIDMILYVAAADERPNVNLFKAIIRAKEESKDEKAMKCPIMLVMTKFDLLDEAESAAVNDNIFFYHPSSYGFHGDVFSPDFDLQDEEVLWKKVHCYESNLNPVIDRLETNQPDEKKDEKLLKLFKDIIDYSLTPTGKRRCSSSSSKIFHLARNTGQKLLSRRLRTISI</sequence>
<dbReference type="Gene3D" id="3.40.50.300">
    <property type="entry name" value="P-loop containing nucleotide triphosphate hydrolases"/>
    <property type="match status" value="1"/>
</dbReference>
<reference evidence="2 3" key="1">
    <citation type="submission" date="2021-04" db="EMBL/GenBank/DDBJ databases">
        <authorList>
            <person name="Bliznina A."/>
        </authorList>
    </citation>
    <scope>NUCLEOTIDE SEQUENCE [LARGE SCALE GENOMIC DNA]</scope>
</reference>
<evidence type="ECO:0000313" key="2">
    <source>
        <dbReference type="EMBL" id="CAG5107080.1"/>
    </source>
</evidence>
<keyword evidence="3" id="KW-1185">Reference proteome</keyword>
<dbReference type="SUPFAM" id="SSF52540">
    <property type="entry name" value="P-loop containing nucleoside triphosphate hydrolases"/>
    <property type="match status" value="1"/>
</dbReference>
<dbReference type="InterPro" id="IPR027417">
    <property type="entry name" value="P-loop_NTPase"/>
</dbReference>
<proteinExistence type="predicted"/>
<evidence type="ECO:0000313" key="3">
    <source>
        <dbReference type="Proteomes" id="UP001158576"/>
    </source>
</evidence>
<feature type="compositionally biased region" description="Polar residues" evidence="1">
    <location>
        <begin position="79"/>
        <end position="88"/>
    </location>
</feature>
<feature type="compositionally biased region" description="Basic and acidic residues" evidence="1">
    <location>
        <begin position="58"/>
        <end position="76"/>
    </location>
</feature>
<dbReference type="Proteomes" id="UP001158576">
    <property type="component" value="Chromosome 1"/>
</dbReference>
<accession>A0ABN7ST88</accession>
<feature type="region of interest" description="Disordered" evidence="1">
    <location>
        <begin position="1"/>
        <end position="95"/>
    </location>
</feature>
<gene>
    <name evidence="2" type="ORF">OKIOD_LOCUS11901</name>
</gene>
<protein>
    <submittedName>
        <fullName evidence="2">Oidioi.mRNA.OKI2018_I69.chr1.g3136.t1.cds</fullName>
    </submittedName>
</protein>
<feature type="region of interest" description="Disordered" evidence="1">
    <location>
        <begin position="122"/>
        <end position="152"/>
    </location>
</feature>
<feature type="compositionally biased region" description="Low complexity" evidence="1">
    <location>
        <begin position="127"/>
        <end position="138"/>
    </location>
</feature>
<name>A0ABN7ST88_OIKDI</name>
<evidence type="ECO:0000256" key="1">
    <source>
        <dbReference type="SAM" id="MobiDB-lite"/>
    </source>
</evidence>
<feature type="compositionally biased region" description="Polar residues" evidence="1">
    <location>
        <begin position="34"/>
        <end position="57"/>
    </location>
</feature>